<organism evidence="3 4">
    <name type="scientific">Trichonephila clavata</name>
    <name type="common">Joro spider</name>
    <name type="synonym">Nephila clavata</name>
    <dbReference type="NCBI Taxonomy" id="2740835"/>
    <lineage>
        <taxon>Eukaryota</taxon>
        <taxon>Metazoa</taxon>
        <taxon>Ecdysozoa</taxon>
        <taxon>Arthropoda</taxon>
        <taxon>Chelicerata</taxon>
        <taxon>Arachnida</taxon>
        <taxon>Araneae</taxon>
        <taxon>Araneomorphae</taxon>
        <taxon>Entelegynae</taxon>
        <taxon>Araneoidea</taxon>
        <taxon>Nephilidae</taxon>
        <taxon>Trichonephila</taxon>
    </lineage>
</organism>
<gene>
    <name evidence="3" type="primary">ORF1</name>
    <name evidence="3" type="ORF">TNCT_392841</name>
</gene>
<feature type="compositionally biased region" description="Low complexity" evidence="1">
    <location>
        <begin position="433"/>
        <end position="462"/>
    </location>
</feature>
<evidence type="ECO:0000256" key="1">
    <source>
        <dbReference type="SAM" id="MobiDB-lite"/>
    </source>
</evidence>
<dbReference type="InterPro" id="IPR006579">
    <property type="entry name" value="Pre_C2HC_dom"/>
</dbReference>
<comment type="caution">
    <text evidence="3">The sequence shown here is derived from an EMBL/GenBank/DDBJ whole genome shotgun (WGS) entry which is preliminary data.</text>
</comment>
<feature type="domain" description="Pre-C2HC" evidence="2">
    <location>
        <begin position="270"/>
        <end position="339"/>
    </location>
</feature>
<protein>
    <submittedName>
        <fullName evidence="3">Nucleic-acid-binding protein from transposon X-element</fullName>
    </submittedName>
</protein>
<dbReference type="Pfam" id="PF07530">
    <property type="entry name" value="PRE_C2HC"/>
    <property type="match status" value="1"/>
</dbReference>
<dbReference type="PANTHER" id="PTHR33273:SF2">
    <property type="entry name" value="ENDONUCLEASE_EXONUCLEASE_PHOSPHATASE DOMAIN-CONTAINING PROTEIN"/>
    <property type="match status" value="1"/>
</dbReference>
<feature type="region of interest" description="Disordered" evidence="1">
    <location>
        <begin position="124"/>
        <end position="143"/>
    </location>
</feature>
<dbReference type="EMBL" id="BMAO01033080">
    <property type="protein sequence ID" value="GFQ86888.1"/>
    <property type="molecule type" value="Genomic_DNA"/>
</dbReference>
<feature type="compositionally biased region" description="Polar residues" evidence="1">
    <location>
        <begin position="468"/>
        <end position="480"/>
    </location>
</feature>
<dbReference type="SMART" id="SM00596">
    <property type="entry name" value="PRE_C2HC"/>
    <property type="match status" value="1"/>
</dbReference>
<evidence type="ECO:0000259" key="2">
    <source>
        <dbReference type="SMART" id="SM00596"/>
    </source>
</evidence>
<evidence type="ECO:0000313" key="4">
    <source>
        <dbReference type="Proteomes" id="UP000887116"/>
    </source>
</evidence>
<evidence type="ECO:0000313" key="3">
    <source>
        <dbReference type="EMBL" id="GFQ86888.1"/>
    </source>
</evidence>
<dbReference type="Proteomes" id="UP000887116">
    <property type="component" value="Unassembled WGS sequence"/>
</dbReference>
<feature type="compositionally biased region" description="Basic and acidic residues" evidence="1">
    <location>
        <begin position="129"/>
        <end position="143"/>
    </location>
</feature>
<proteinExistence type="predicted"/>
<keyword evidence="4" id="KW-1185">Reference proteome</keyword>
<dbReference type="PANTHER" id="PTHR33273">
    <property type="entry name" value="DOMAIN-CONTAINING PROTEIN, PUTATIVE-RELATED"/>
    <property type="match status" value="1"/>
</dbReference>
<dbReference type="AlphaFoldDB" id="A0A8X6FRD0"/>
<dbReference type="OrthoDB" id="8123891at2759"/>
<name>A0A8X6FRD0_TRICU</name>
<feature type="region of interest" description="Disordered" evidence="1">
    <location>
        <begin position="396"/>
        <end position="482"/>
    </location>
</feature>
<accession>A0A8X6FRD0</accession>
<sequence length="529" mass="59396">MENHIEQSTPTPEQEEFQKGFEATMNILVNSLNNSRISTEVRAVIRGLEEMESKLRSIPLEHQINQSPNLRQLGDVLDEAKFKYAHVSKMEIAEQQKNLQDQIDAWGLPTKPLEAPFQVILSKKKKGRKNPDDTISESKKAKTDEVITTHNKFADLPVTNSMDTTDPIEGTSTDVEQPAAPQKNFHVPPITIDNVNNQAALLKHLQQITKLKLEAKLIGTKFRIFPQTPYAYSLIRRYISENHLEGYTYMLPQDKKLRAVLRGLPIDMPPMEIISDLDRQGFRVDECHNMTNRRTGAPMPLFMISMASTDFHKSIFRTVSVIGYVKVIVEILRKKYGPPQCFRCQGFFHSSKFCTRTPRCVKCAGNHLAKECEKPFGDAPKCCLCGGEHPANFLGCPKNPKPRMDAEKERKRLQRASRINPEPPKENIWEQRSQTAAQSPASQPGPSTSTSQSGPSITTSQPGPSAAPNKSNPVNSQNFPSDLLEKLNSPAVQDTFDLLEKFITIATTIPTKVGRIRAIRELIADEVSC</sequence>
<reference evidence="3" key="1">
    <citation type="submission" date="2020-07" db="EMBL/GenBank/DDBJ databases">
        <title>Multicomponent nature underlies the extraordinary mechanical properties of spider dragline silk.</title>
        <authorList>
            <person name="Kono N."/>
            <person name="Nakamura H."/>
            <person name="Mori M."/>
            <person name="Yoshida Y."/>
            <person name="Ohtoshi R."/>
            <person name="Malay A.D."/>
            <person name="Moran D.A.P."/>
            <person name="Tomita M."/>
            <person name="Numata K."/>
            <person name="Arakawa K."/>
        </authorList>
    </citation>
    <scope>NUCLEOTIDE SEQUENCE</scope>
</reference>